<keyword evidence="7 10" id="KW-0812">Transmembrane</keyword>
<evidence type="ECO:0000256" key="8">
    <source>
        <dbReference type="ARBA" id="ARBA00022989"/>
    </source>
</evidence>
<evidence type="ECO:0000256" key="7">
    <source>
        <dbReference type="ARBA" id="ARBA00022692"/>
    </source>
</evidence>
<feature type="transmembrane region" description="Helical" evidence="11">
    <location>
        <begin position="91"/>
        <end position="108"/>
    </location>
</feature>
<dbReference type="GO" id="GO:1990961">
    <property type="term" value="P:xenobiotic detoxification by transmembrane export across the plasma membrane"/>
    <property type="evidence" value="ECO:0007669"/>
    <property type="project" value="UniProtKB-ARBA"/>
</dbReference>
<dbReference type="NCBIfam" id="NF007934">
    <property type="entry name" value="PRK10650.1"/>
    <property type="match status" value="1"/>
</dbReference>
<feature type="transmembrane region" description="Helical" evidence="11">
    <location>
        <begin position="62"/>
        <end position="84"/>
    </location>
</feature>
<dbReference type="PANTHER" id="PTHR30561">
    <property type="entry name" value="SMR FAMILY PROTON-DEPENDENT DRUG EFFLUX TRANSPORTER SUGE"/>
    <property type="match status" value="1"/>
</dbReference>
<dbReference type="AlphaFoldDB" id="A0A1I4XMY0"/>
<evidence type="ECO:0000256" key="4">
    <source>
        <dbReference type="ARBA" id="ARBA00022448"/>
    </source>
</evidence>
<dbReference type="Proteomes" id="UP000198968">
    <property type="component" value="Unassembled WGS sequence"/>
</dbReference>
<keyword evidence="8 11" id="KW-1133">Transmembrane helix</keyword>
<evidence type="ECO:0000256" key="11">
    <source>
        <dbReference type="SAM" id="Phobius"/>
    </source>
</evidence>
<dbReference type="RefSeq" id="WP_090960284.1">
    <property type="nucleotide sequence ID" value="NZ_FOVG01000001.1"/>
</dbReference>
<keyword evidence="4" id="KW-0813">Transport</keyword>
<feature type="transmembrane region" description="Helical" evidence="11">
    <location>
        <begin position="38"/>
        <end position="56"/>
    </location>
</feature>
<dbReference type="GO" id="GO:0015199">
    <property type="term" value="F:amino-acid betaine transmembrane transporter activity"/>
    <property type="evidence" value="ECO:0007669"/>
    <property type="project" value="TreeGrafter"/>
</dbReference>
<dbReference type="GO" id="GO:0015297">
    <property type="term" value="F:antiporter activity"/>
    <property type="evidence" value="ECO:0007669"/>
    <property type="project" value="TreeGrafter"/>
</dbReference>
<comment type="subcellular location">
    <subcellularLocation>
        <location evidence="1">Cell inner membrane</location>
        <topology evidence="1">Multi-pass membrane protein</topology>
    </subcellularLocation>
    <subcellularLocation>
        <location evidence="10">Cell membrane</location>
        <topology evidence="10">Multi-pass membrane protein</topology>
    </subcellularLocation>
</comment>
<name>A0A1I4XMY0_9GAMM</name>
<dbReference type="GO" id="GO:0031460">
    <property type="term" value="P:glycine betaine transport"/>
    <property type="evidence" value="ECO:0007669"/>
    <property type="project" value="TreeGrafter"/>
</dbReference>
<evidence type="ECO:0000256" key="9">
    <source>
        <dbReference type="ARBA" id="ARBA00023136"/>
    </source>
</evidence>
<dbReference type="FunFam" id="1.10.3730.20:FF:000001">
    <property type="entry name" value="Quaternary ammonium compound resistance transporter SugE"/>
    <property type="match status" value="1"/>
</dbReference>
<accession>A0A1I4XMY0</accession>
<feature type="transmembrane region" description="Helical" evidence="11">
    <location>
        <begin position="6"/>
        <end position="26"/>
    </location>
</feature>
<keyword evidence="13" id="KW-1185">Reference proteome</keyword>
<comment type="similarity">
    <text evidence="10">Belongs to the drug/metabolite transporter (DMT) superfamily. Small multidrug resistance (SMR) (TC 2.A.7.1) family.</text>
</comment>
<evidence type="ECO:0000256" key="10">
    <source>
        <dbReference type="RuleBase" id="RU003942"/>
    </source>
</evidence>
<gene>
    <name evidence="12" type="ORF">SAMN05428971_0792</name>
</gene>
<sequence>MVIADFVHAAWLALAIVLEIAANIFLKYSDGFKKPLHGLLSLCCVLLAFSALAQAVKGIDLSIAYAVWGGFGIIATVAAGWVLFGQRLNRKGWAGLTLLLAGMILLKLA</sequence>
<dbReference type="Pfam" id="PF00893">
    <property type="entry name" value="Multi_Drug_Res"/>
    <property type="match status" value="1"/>
</dbReference>
<evidence type="ECO:0000313" key="12">
    <source>
        <dbReference type="EMBL" id="SFN26986.1"/>
    </source>
</evidence>
<reference evidence="13" key="1">
    <citation type="submission" date="2016-10" db="EMBL/GenBank/DDBJ databases">
        <authorList>
            <person name="Varghese N."/>
            <person name="Submissions S."/>
        </authorList>
    </citation>
    <scope>NUCLEOTIDE SEQUENCE [LARGE SCALE GENOMIC DNA]</scope>
    <source>
        <strain evidence="13">OV426</strain>
    </source>
</reference>
<keyword evidence="5" id="KW-1003">Cell membrane</keyword>
<protein>
    <recommendedName>
        <fullName evidence="3">Spermidine export protein MdtI</fullName>
    </recommendedName>
</protein>
<evidence type="ECO:0000256" key="1">
    <source>
        <dbReference type="ARBA" id="ARBA00004429"/>
    </source>
</evidence>
<evidence type="ECO:0000256" key="3">
    <source>
        <dbReference type="ARBA" id="ARBA00021114"/>
    </source>
</evidence>
<organism evidence="12 13">
    <name type="scientific">Candidatus Pantoea varia</name>
    <dbReference type="NCBI Taxonomy" id="1881036"/>
    <lineage>
        <taxon>Bacteria</taxon>
        <taxon>Pseudomonadati</taxon>
        <taxon>Pseudomonadota</taxon>
        <taxon>Gammaproteobacteria</taxon>
        <taxon>Enterobacterales</taxon>
        <taxon>Erwiniaceae</taxon>
        <taxon>Pantoea</taxon>
    </lineage>
</organism>
<proteinExistence type="inferred from homology"/>
<dbReference type="SUPFAM" id="SSF103481">
    <property type="entry name" value="Multidrug resistance efflux transporter EmrE"/>
    <property type="match status" value="1"/>
</dbReference>
<dbReference type="EMBL" id="FOVG01000001">
    <property type="protein sequence ID" value="SFN26986.1"/>
    <property type="molecule type" value="Genomic_DNA"/>
</dbReference>
<keyword evidence="6" id="KW-0997">Cell inner membrane</keyword>
<evidence type="ECO:0000256" key="2">
    <source>
        <dbReference type="ARBA" id="ARBA00011359"/>
    </source>
</evidence>
<dbReference type="GO" id="GO:0015220">
    <property type="term" value="F:choline transmembrane transporter activity"/>
    <property type="evidence" value="ECO:0007669"/>
    <property type="project" value="TreeGrafter"/>
</dbReference>
<dbReference type="Gene3D" id="1.10.3730.20">
    <property type="match status" value="1"/>
</dbReference>
<dbReference type="InterPro" id="IPR037185">
    <property type="entry name" value="EmrE-like"/>
</dbReference>
<dbReference type="InterPro" id="IPR000390">
    <property type="entry name" value="Small_drug/metabolite_transptr"/>
</dbReference>
<dbReference type="InterPro" id="IPR045324">
    <property type="entry name" value="Small_multidrug_res"/>
</dbReference>
<dbReference type="OrthoDB" id="71834at2"/>
<dbReference type="GO" id="GO:1903711">
    <property type="term" value="P:spermidine transmembrane transport"/>
    <property type="evidence" value="ECO:0007669"/>
    <property type="project" value="TreeGrafter"/>
</dbReference>
<keyword evidence="9 11" id="KW-0472">Membrane</keyword>
<evidence type="ECO:0000256" key="6">
    <source>
        <dbReference type="ARBA" id="ARBA00022519"/>
    </source>
</evidence>
<dbReference type="PANTHER" id="PTHR30561:SF6">
    <property type="entry name" value="SPERMIDINE EXPORT PROTEIN MDTI"/>
    <property type="match status" value="1"/>
</dbReference>
<dbReference type="GO" id="GO:0005886">
    <property type="term" value="C:plasma membrane"/>
    <property type="evidence" value="ECO:0007669"/>
    <property type="project" value="UniProtKB-SubCell"/>
</dbReference>
<comment type="subunit">
    <text evidence="2">Forms a complex with MdtJ.</text>
</comment>
<evidence type="ECO:0000313" key="13">
    <source>
        <dbReference type="Proteomes" id="UP000198968"/>
    </source>
</evidence>
<evidence type="ECO:0000256" key="5">
    <source>
        <dbReference type="ARBA" id="ARBA00022475"/>
    </source>
</evidence>